<keyword evidence="1" id="KW-0472">Membrane</keyword>
<comment type="caution">
    <text evidence="2">The sequence shown here is derived from an EMBL/GenBank/DDBJ whole genome shotgun (WGS) entry which is preliminary data.</text>
</comment>
<protein>
    <submittedName>
        <fullName evidence="2">Transmembrane protein 63A</fullName>
    </submittedName>
</protein>
<name>A0A4E0R586_FASHE</name>
<organism evidence="2 3">
    <name type="scientific">Fasciola hepatica</name>
    <name type="common">Liver fluke</name>
    <dbReference type="NCBI Taxonomy" id="6192"/>
    <lineage>
        <taxon>Eukaryota</taxon>
        <taxon>Metazoa</taxon>
        <taxon>Spiralia</taxon>
        <taxon>Lophotrochozoa</taxon>
        <taxon>Platyhelminthes</taxon>
        <taxon>Trematoda</taxon>
        <taxon>Digenea</taxon>
        <taxon>Plagiorchiida</taxon>
        <taxon>Echinostomata</taxon>
        <taxon>Echinostomatoidea</taxon>
        <taxon>Fasciolidae</taxon>
        <taxon>Fasciola</taxon>
    </lineage>
</organism>
<keyword evidence="1 2" id="KW-0812">Transmembrane</keyword>
<accession>A0A4E0R586</accession>
<dbReference type="Proteomes" id="UP000230066">
    <property type="component" value="Unassembled WGS sequence"/>
</dbReference>
<keyword evidence="3" id="KW-1185">Reference proteome</keyword>
<sequence>MTFMLFAIILLQLNLFMFIALRLGPVGCPLSVVAICGLVIPTLMWLTTIVTGWVFFGSAANRHRFPPGSHHQMLATSSWTAVAPRPEGLAISATNVVEPFRVDQYHYSVRSSDPVAQQPTHAAYRQGANPSGSVVAADAREEAALAEVSYSQSANFETGLTLAVSSHGSQIVHSAFNSMSESGNQPNSLPVFIAPVLMHSVNQGCPSVTTSITATEPQ</sequence>
<evidence type="ECO:0000256" key="1">
    <source>
        <dbReference type="SAM" id="Phobius"/>
    </source>
</evidence>
<dbReference type="AlphaFoldDB" id="A0A4E0R586"/>
<reference evidence="2" key="1">
    <citation type="submission" date="2019-03" db="EMBL/GenBank/DDBJ databases">
        <title>Improved annotation for the trematode Fasciola hepatica.</title>
        <authorList>
            <person name="Choi Y.-J."/>
            <person name="Martin J."/>
            <person name="Mitreva M."/>
        </authorList>
    </citation>
    <scope>NUCLEOTIDE SEQUENCE [LARGE SCALE GENOMIC DNA]</scope>
</reference>
<evidence type="ECO:0000313" key="2">
    <source>
        <dbReference type="EMBL" id="THD20571.1"/>
    </source>
</evidence>
<feature type="transmembrane region" description="Helical" evidence="1">
    <location>
        <begin position="32"/>
        <end position="56"/>
    </location>
</feature>
<keyword evidence="1" id="KW-1133">Transmembrane helix</keyword>
<gene>
    <name evidence="2" type="ORF">D915_008510</name>
</gene>
<evidence type="ECO:0000313" key="3">
    <source>
        <dbReference type="Proteomes" id="UP000230066"/>
    </source>
</evidence>
<dbReference type="EMBL" id="JXXN02004463">
    <property type="protein sequence ID" value="THD20571.1"/>
    <property type="molecule type" value="Genomic_DNA"/>
</dbReference>
<proteinExistence type="predicted"/>